<evidence type="ECO:0000313" key="4">
    <source>
        <dbReference type="Proteomes" id="UP000187651"/>
    </source>
</evidence>
<dbReference type="Proteomes" id="UP000187651">
    <property type="component" value="Unassembled WGS sequence"/>
</dbReference>
<dbReference type="SMART" id="SM00316">
    <property type="entry name" value="S1"/>
    <property type="match status" value="3"/>
</dbReference>
<dbReference type="InterPro" id="IPR012340">
    <property type="entry name" value="NA-bd_OB-fold"/>
</dbReference>
<dbReference type="PANTHER" id="PTHR37296">
    <property type="entry name" value="CONSERVED VIRULENCE FACTOR B"/>
    <property type="match status" value="1"/>
</dbReference>
<reference evidence="4" key="1">
    <citation type="submission" date="2016-10" db="EMBL/GenBank/DDBJ databases">
        <authorList>
            <person name="Varghese N."/>
            <person name="Submissions S."/>
        </authorList>
    </citation>
    <scope>NUCLEOTIDE SEQUENCE [LARGE SCALE GENOMIC DNA]</scope>
    <source>
        <strain evidence="4">M83</strain>
    </source>
</reference>
<dbReference type="Pfam" id="PF21543">
    <property type="entry name" value="CvfB_2nd"/>
    <property type="match status" value="1"/>
</dbReference>
<dbReference type="PANTHER" id="PTHR37296:SF1">
    <property type="entry name" value="CONSERVED VIRULENCE FACTOR B"/>
    <property type="match status" value="1"/>
</dbReference>
<evidence type="ECO:0000313" key="3">
    <source>
        <dbReference type="EMBL" id="SDM39759.1"/>
    </source>
</evidence>
<dbReference type="EMBL" id="FNHZ01000001">
    <property type="protein sequence ID" value="SDM39759.1"/>
    <property type="molecule type" value="Genomic_DNA"/>
</dbReference>
<gene>
    <name evidence="3" type="ORF">SAMN05216544_0120</name>
</gene>
<dbReference type="InterPro" id="IPR039566">
    <property type="entry name" value="CvfB_S1_st"/>
</dbReference>
<dbReference type="InterPro" id="IPR003029">
    <property type="entry name" value="S1_domain"/>
</dbReference>
<dbReference type="InterPro" id="IPR036388">
    <property type="entry name" value="WH-like_DNA-bd_sf"/>
</dbReference>
<dbReference type="Pfam" id="PF13509">
    <property type="entry name" value="S1_2"/>
    <property type="match status" value="2"/>
</dbReference>
<evidence type="ECO:0000259" key="2">
    <source>
        <dbReference type="PROSITE" id="PS50126"/>
    </source>
</evidence>
<dbReference type="Pfam" id="PF17783">
    <property type="entry name" value="WHD_CvfB"/>
    <property type="match status" value="1"/>
</dbReference>
<sequence>MIKLGKVQCLNVVNRTDFGVYLGTKDEKVLLPKKEVPEDLEEGDALTVFVYLDSSDRLIATTRTPKIKLGELARLKVSEVSNIGAFLDWGLEKDLLMPFKEQPVKAEKGKEYLVSLYIDKSNRLAASMKVNKYLTTDSNYVKDSAVSGTVVGIAPDYRVYVAVDNKYQAFIPMNEVFEEIHVGDEVFGRVTRVREDGKLVLSLKQKAYIQMDEDSTFIYNKMKKLGGSIPFTDKADPEIIKKHFNMSKNAFKRAIGRLLKEGKVKINESTIDIIK</sequence>
<comment type="similarity">
    <text evidence="1">Belongs to the CvfB family.</text>
</comment>
<dbReference type="PROSITE" id="PS50126">
    <property type="entry name" value="S1"/>
    <property type="match status" value="1"/>
</dbReference>
<dbReference type="InterPro" id="IPR048587">
    <property type="entry name" value="CvfB_S1_3rd"/>
</dbReference>
<protein>
    <recommendedName>
        <fullName evidence="2">S1 motif domain-containing protein</fullName>
    </recommendedName>
</protein>
<dbReference type="GO" id="GO:0003676">
    <property type="term" value="F:nucleic acid binding"/>
    <property type="evidence" value="ECO:0007669"/>
    <property type="project" value="InterPro"/>
</dbReference>
<dbReference type="SUPFAM" id="SSF50249">
    <property type="entry name" value="Nucleic acid-binding proteins"/>
    <property type="match status" value="1"/>
</dbReference>
<dbReference type="InterPro" id="IPR040764">
    <property type="entry name" value="CvfB_WH"/>
</dbReference>
<dbReference type="OrthoDB" id="9801597at2"/>
<name>A0A1G9SWD1_9FIRM</name>
<dbReference type="AlphaFoldDB" id="A0A1G9SWD1"/>
<dbReference type="InterPro" id="IPR014464">
    <property type="entry name" value="CvfB_fam"/>
</dbReference>
<dbReference type="PIRSF" id="PIRSF012524">
    <property type="entry name" value="YitL_S1"/>
    <property type="match status" value="1"/>
</dbReference>
<feature type="domain" description="S1 motif" evidence="2">
    <location>
        <begin position="143"/>
        <end position="204"/>
    </location>
</feature>
<evidence type="ECO:0000256" key="1">
    <source>
        <dbReference type="PIRNR" id="PIRNR012524"/>
    </source>
</evidence>
<organism evidence="3 4">
    <name type="scientific">Lachnospira pectinoschiza</name>
    <dbReference type="NCBI Taxonomy" id="28052"/>
    <lineage>
        <taxon>Bacteria</taxon>
        <taxon>Bacillati</taxon>
        <taxon>Bacillota</taxon>
        <taxon>Clostridia</taxon>
        <taxon>Lachnospirales</taxon>
        <taxon>Lachnospiraceae</taxon>
        <taxon>Lachnospira</taxon>
    </lineage>
</organism>
<dbReference type="RefSeq" id="WP_074520441.1">
    <property type="nucleotide sequence ID" value="NZ_FNHZ01000001.1"/>
</dbReference>
<accession>A0A1G9SWD1</accession>
<proteinExistence type="inferred from homology"/>
<dbReference type="Gene3D" id="2.40.50.140">
    <property type="entry name" value="Nucleic acid-binding proteins"/>
    <property type="match status" value="3"/>
</dbReference>
<keyword evidence="4" id="KW-1185">Reference proteome</keyword>
<dbReference type="Gene3D" id="1.10.10.10">
    <property type="entry name" value="Winged helix-like DNA-binding domain superfamily/Winged helix DNA-binding domain"/>
    <property type="match status" value="1"/>
</dbReference>